<evidence type="ECO:0000313" key="3">
    <source>
        <dbReference type="Proteomes" id="UP000031443"/>
    </source>
</evidence>
<reference evidence="3" key="1">
    <citation type="journal article" date="2013" name="Nat. Genet.">
        <title>The draft genomes of soft-shell turtle and green sea turtle yield insights into the development and evolution of the turtle-specific body plan.</title>
        <authorList>
            <person name="Wang Z."/>
            <person name="Pascual-Anaya J."/>
            <person name="Zadissa A."/>
            <person name="Li W."/>
            <person name="Niimura Y."/>
            <person name="Huang Z."/>
            <person name="Li C."/>
            <person name="White S."/>
            <person name="Xiong Z."/>
            <person name="Fang D."/>
            <person name="Wang B."/>
            <person name="Ming Y."/>
            <person name="Chen Y."/>
            <person name="Zheng Y."/>
            <person name="Kuraku S."/>
            <person name="Pignatelli M."/>
            <person name="Herrero J."/>
            <person name="Beal K."/>
            <person name="Nozawa M."/>
            <person name="Li Q."/>
            <person name="Wang J."/>
            <person name="Zhang H."/>
            <person name="Yu L."/>
            <person name="Shigenobu S."/>
            <person name="Wang J."/>
            <person name="Liu J."/>
            <person name="Flicek P."/>
            <person name="Searle S."/>
            <person name="Wang J."/>
            <person name="Kuratani S."/>
            <person name="Yin Y."/>
            <person name="Aken B."/>
            <person name="Zhang G."/>
            <person name="Irie N."/>
        </authorList>
    </citation>
    <scope>NUCLEOTIDE SEQUENCE [LARGE SCALE GENOMIC DNA]</scope>
</reference>
<name>M7BMZ7_CHEMY</name>
<evidence type="ECO:0000313" key="2">
    <source>
        <dbReference type="EMBL" id="EMP38609.1"/>
    </source>
</evidence>
<dbReference type="EMBL" id="KB518916">
    <property type="protein sequence ID" value="EMP38609.1"/>
    <property type="molecule type" value="Genomic_DNA"/>
</dbReference>
<feature type="region of interest" description="Disordered" evidence="1">
    <location>
        <begin position="1"/>
        <end position="45"/>
    </location>
</feature>
<feature type="compositionally biased region" description="Basic and acidic residues" evidence="1">
    <location>
        <begin position="27"/>
        <end position="38"/>
    </location>
</feature>
<organism evidence="2 3">
    <name type="scientific">Chelonia mydas</name>
    <name type="common">Green sea-turtle</name>
    <name type="synonym">Chelonia agassizi</name>
    <dbReference type="NCBI Taxonomy" id="8469"/>
    <lineage>
        <taxon>Eukaryota</taxon>
        <taxon>Metazoa</taxon>
        <taxon>Chordata</taxon>
        <taxon>Craniata</taxon>
        <taxon>Vertebrata</taxon>
        <taxon>Euteleostomi</taxon>
        <taxon>Archelosauria</taxon>
        <taxon>Testudinata</taxon>
        <taxon>Testudines</taxon>
        <taxon>Cryptodira</taxon>
        <taxon>Durocryptodira</taxon>
        <taxon>Americhelydia</taxon>
        <taxon>Chelonioidea</taxon>
        <taxon>Cheloniidae</taxon>
        <taxon>Chelonia</taxon>
    </lineage>
</organism>
<evidence type="ECO:0000256" key="1">
    <source>
        <dbReference type="SAM" id="MobiDB-lite"/>
    </source>
</evidence>
<dbReference type="Proteomes" id="UP000031443">
    <property type="component" value="Unassembled WGS sequence"/>
</dbReference>
<keyword evidence="3" id="KW-1185">Reference proteome</keyword>
<protein>
    <submittedName>
        <fullName evidence="2">Uncharacterized protein</fullName>
    </submittedName>
</protein>
<dbReference type="AlphaFoldDB" id="M7BMZ7"/>
<feature type="compositionally biased region" description="Basic and acidic residues" evidence="1">
    <location>
        <begin position="1"/>
        <end position="15"/>
    </location>
</feature>
<sequence length="121" mass="13529">MEENEEHSKMGDQRGRSRQIRQKKQRGKEEEKRGERGIKGTLKTTSETVAFPQNAHIATAACKAFGFYGSTTSCGKKDHLAPGGPYDSATKLDQLKWLQVLEAELNILSISSFTHEELPHN</sequence>
<accession>M7BMZ7</accession>
<gene>
    <name evidence="2" type="ORF">UY3_04175</name>
</gene>
<feature type="compositionally biased region" description="Basic residues" evidence="1">
    <location>
        <begin position="16"/>
        <end position="26"/>
    </location>
</feature>
<proteinExistence type="predicted"/>